<organism evidence="1">
    <name type="scientific">marine metagenome</name>
    <dbReference type="NCBI Taxonomy" id="408172"/>
    <lineage>
        <taxon>unclassified sequences</taxon>
        <taxon>metagenomes</taxon>
        <taxon>ecological metagenomes</taxon>
    </lineage>
</organism>
<proteinExistence type="predicted"/>
<gene>
    <name evidence="1" type="ORF">METZ01_LOCUS108842</name>
</gene>
<protein>
    <submittedName>
        <fullName evidence="1">Uncharacterized protein</fullName>
    </submittedName>
</protein>
<evidence type="ECO:0000313" key="1">
    <source>
        <dbReference type="EMBL" id="SVA55988.1"/>
    </source>
</evidence>
<dbReference type="InterPro" id="IPR036412">
    <property type="entry name" value="HAD-like_sf"/>
</dbReference>
<name>A0A381WUP7_9ZZZZ</name>
<dbReference type="EMBL" id="UINC01012878">
    <property type="protein sequence ID" value="SVA55988.1"/>
    <property type="molecule type" value="Genomic_DNA"/>
</dbReference>
<dbReference type="AlphaFoldDB" id="A0A381WUP7"/>
<accession>A0A381WUP7</accession>
<feature type="non-terminal residue" evidence="1">
    <location>
        <position position="64"/>
    </location>
</feature>
<sequence length="64" mass="7237">MKIKGVFFDLGGTLFRYTSHLGAGFKHLVSQLDININLEEIGDAWTKASKKAVLHFGRKSFFLH</sequence>
<reference evidence="1" key="1">
    <citation type="submission" date="2018-05" db="EMBL/GenBank/DDBJ databases">
        <authorList>
            <person name="Lanie J.A."/>
            <person name="Ng W.-L."/>
            <person name="Kazmierczak K.M."/>
            <person name="Andrzejewski T.M."/>
            <person name="Davidsen T.M."/>
            <person name="Wayne K.J."/>
            <person name="Tettelin H."/>
            <person name="Glass J.I."/>
            <person name="Rusch D."/>
            <person name="Podicherti R."/>
            <person name="Tsui H.-C.T."/>
            <person name="Winkler M.E."/>
        </authorList>
    </citation>
    <scope>NUCLEOTIDE SEQUENCE</scope>
</reference>
<dbReference type="SUPFAM" id="SSF56784">
    <property type="entry name" value="HAD-like"/>
    <property type="match status" value="1"/>
</dbReference>